<dbReference type="RefSeq" id="WP_377914386.1">
    <property type="nucleotide sequence ID" value="NZ_JBHRZT010000039.1"/>
</dbReference>
<name>A0ABV8B1W6_9BACI</name>
<accession>A0ABV8B1W6</accession>
<keyword evidence="2" id="KW-1185">Reference proteome</keyword>
<evidence type="ECO:0000313" key="2">
    <source>
        <dbReference type="Proteomes" id="UP001595752"/>
    </source>
</evidence>
<dbReference type="Pfam" id="PF10970">
    <property type="entry name" value="GerPE"/>
    <property type="match status" value="1"/>
</dbReference>
<evidence type="ECO:0000313" key="1">
    <source>
        <dbReference type="EMBL" id="MFC3883672.1"/>
    </source>
</evidence>
<dbReference type="InterPro" id="IPR024496">
    <property type="entry name" value="Spore_germ_GerPE"/>
</dbReference>
<comment type="caution">
    <text evidence="1">The sequence shown here is derived from an EMBL/GenBank/DDBJ whole genome shotgun (WGS) entry which is preliminary data.</text>
</comment>
<proteinExistence type="predicted"/>
<dbReference type="EMBL" id="JBHRZT010000039">
    <property type="protein sequence ID" value="MFC3883672.1"/>
    <property type="molecule type" value="Genomic_DNA"/>
</dbReference>
<gene>
    <name evidence="1" type="ORF">ACFOU2_09265</name>
</gene>
<protein>
    <submittedName>
        <fullName evidence="1">Spore germination protein GerPE</fullName>
    </submittedName>
</protein>
<organism evidence="1 2">
    <name type="scientific">Bacillus songklensis</name>
    <dbReference type="NCBI Taxonomy" id="1069116"/>
    <lineage>
        <taxon>Bacteria</taxon>
        <taxon>Bacillati</taxon>
        <taxon>Bacillota</taxon>
        <taxon>Bacilli</taxon>
        <taxon>Bacillales</taxon>
        <taxon>Bacillaceae</taxon>
        <taxon>Bacillus</taxon>
    </lineage>
</organism>
<dbReference type="Proteomes" id="UP001595752">
    <property type="component" value="Unassembled WGS sequence"/>
</dbReference>
<sequence length="128" mass="14488">MQKRMSCVNKLDIITILFGSICQIGDSVCVDANSKVLAVQREYPLFYGREGRFEDYTVFREPFTPPKPRFINMCVQNEIPVIKVNNIKLTALSTSSIVHIGSSETVNMEARVKNIRQLIGERTPPNNP</sequence>
<reference evidence="2" key="1">
    <citation type="journal article" date="2019" name="Int. J. Syst. Evol. Microbiol.">
        <title>The Global Catalogue of Microorganisms (GCM) 10K type strain sequencing project: providing services to taxonomists for standard genome sequencing and annotation.</title>
        <authorList>
            <consortium name="The Broad Institute Genomics Platform"/>
            <consortium name="The Broad Institute Genome Sequencing Center for Infectious Disease"/>
            <person name="Wu L."/>
            <person name="Ma J."/>
        </authorList>
    </citation>
    <scope>NUCLEOTIDE SEQUENCE [LARGE SCALE GENOMIC DNA]</scope>
    <source>
        <strain evidence="2">CCUG 61889</strain>
    </source>
</reference>